<evidence type="ECO:0000313" key="4">
    <source>
        <dbReference type="Proteomes" id="UP000231279"/>
    </source>
</evidence>
<dbReference type="GO" id="GO:0005737">
    <property type="term" value="C:cytoplasm"/>
    <property type="evidence" value="ECO:0007669"/>
    <property type="project" value="TreeGrafter"/>
</dbReference>
<dbReference type="PANTHER" id="PTHR10502">
    <property type="entry name" value="ANNEXIN"/>
    <property type="match status" value="1"/>
</dbReference>
<dbReference type="SMART" id="SM00335">
    <property type="entry name" value="ANX"/>
    <property type="match status" value="2"/>
</dbReference>
<accession>A0A2G9GT36</accession>
<evidence type="ECO:0000256" key="2">
    <source>
        <dbReference type="ARBA" id="ARBA00023216"/>
    </source>
</evidence>
<keyword evidence="2" id="KW-0041">Annexin</keyword>
<evidence type="ECO:0000313" key="3">
    <source>
        <dbReference type="EMBL" id="PIN08180.1"/>
    </source>
</evidence>
<dbReference type="OrthoDB" id="37886at2759"/>
<dbReference type="GO" id="GO:0009651">
    <property type="term" value="P:response to salt stress"/>
    <property type="evidence" value="ECO:0007669"/>
    <property type="project" value="TreeGrafter"/>
</dbReference>
<dbReference type="InterPro" id="IPR037104">
    <property type="entry name" value="Annexin_sf"/>
</dbReference>
<dbReference type="Proteomes" id="UP000231279">
    <property type="component" value="Unassembled WGS sequence"/>
</dbReference>
<dbReference type="SUPFAM" id="SSF47874">
    <property type="entry name" value="Annexin"/>
    <property type="match status" value="1"/>
</dbReference>
<dbReference type="GO" id="GO:0009408">
    <property type="term" value="P:response to heat"/>
    <property type="evidence" value="ECO:0007669"/>
    <property type="project" value="TreeGrafter"/>
</dbReference>
<dbReference type="Gene3D" id="1.10.220.10">
    <property type="entry name" value="Annexin"/>
    <property type="match status" value="3"/>
</dbReference>
<dbReference type="PANTHER" id="PTHR10502:SF190">
    <property type="entry name" value="OS09G0453300 PROTEIN"/>
    <property type="match status" value="1"/>
</dbReference>
<dbReference type="EMBL" id="NKXS01003880">
    <property type="protein sequence ID" value="PIN08180.1"/>
    <property type="molecule type" value="Genomic_DNA"/>
</dbReference>
<dbReference type="InterPro" id="IPR001464">
    <property type="entry name" value="Annexin"/>
</dbReference>
<name>A0A2G9GT36_9LAMI</name>
<dbReference type="GO" id="GO:0005886">
    <property type="term" value="C:plasma membrane"/>
    <property type="evidence" value="ECO:0007669"/>
    <property type="project" value="TreeGrafter"/>
</dbReference>
<dbReference type="Pfam" id="PF00191">
    <property type="entry name" value="Annexin"/>
    <property type="match status" value="1"/>
</dbReference>
<dbReference type="GO" id="GO:0009414">
    <property type="term" value="P:response to water deprivation"/>
    <property type="evidence" value="ECO:0007669"/>
    <property type="project" value="TreeGrafter"/>
</dbReference>
<comment type="caution">
    <text evidence="3">The sequence shown here is derived from an EMBL/GenBank/DDBJ whole genome shotgun (WGS) entry which is preliminary data.</text>
</comment>
<dbReference type="PRINTS" id="PR00196">
    <property type="entry name" value="ANNEXIN"/>
</dbReference>
<dbReference type="STRING" id="429701.A0A2G9GT36"/>
<keyword evidence="1" id="KW-0677">Repeat</keyword>
<dbReference type="InterPro" id="IPR018502">
    <property type="entry name" value="Annexin_repeat"/>
</dbReference>
<organism evidence="3 4">
    <name type="scientific">Handroanthus impetiginosus</name>
    <dbReference type="NCBI Taxonomy" id="429701"/>
    <lineage>
        <taxon>Eukaryota</taxon>
        <taxon>Viridiplantae</taxon>
        <taxon>Streptophyta</taxon>
        <taxon>Embryophyta</taxon>
        <taxon>Tracheophyta</taxon>
        <taxon>Spermatophyta</taxon>
        <taxon>Magnoliopsida</taxon>
        <taxon>eudicotyledons</taxon>
        <taxon>Gunneridae</taxon>
        <taxon>Pentapetalae</taxon>
        <taxon>asterids</taxon>
        <taxon>lamiids</taxon>
        <taxon>Lamiales</taxon>
        <taxon>Bignoniaceae</taxon>
        <taxon>Crescentiina</taxon>
        <taxon>Tabebuia alliance</taxon>
        <taxon>Handroanthus</taxon>
    </lineage>
</organism>
<dbReference type="GO" id="GO:0005544">
    <property type="term" value="F:calcium-dependent phospholipid binding"/>
    <property type="evidence" value="ECO:0007669"/>
    <property type="project" value="InterPro"/>
</dbReference>
<dbReference type="PROSITE" id="PS51897">
    <property type="entry name" value="ANNEXIN_2"/>
    <property type="match status" value="2"/>
</dbReference>
<sequence length="317" mass="35870">MATKSVGLSRTKSFESICKEIHDSWGEKKVLIQVLVGLSHSESREVRETYMKIYGEDFIELCQNFDQALSSLSSLMLSPFERDAVVAREALYQNDSVNYKALIEIFTCRKSSHVLLILQAYLAKYRRPLDLDIASIEPPHPYQKILKALSASHKAHPADISQHIAKCDSRRLYQTGEGNLGAIDEAVVLEIFSKRSISQLKLTFFSYKHIYGHNYTSFLKNEELGEFGGAVRVVAKCICSPAGYYAKTLYGCLKGRTTDKGTMERIMVSRADVDMDEIQRDFKKKYGEELRNAICDSIPEGNYRDFLVALVTKISTC</sequence>
<proteinExistence type="predicted"/>
<dbReference type="GO" id="GO:0009409">
    <property type="term" value="P:response to cold"/>
    <property type="evidence" value="ECO:0007669"/>
    <property type="project" value="TreeGrafter"/>
</dbReference>
<reference evidence="4" key="1">
    <citation type="journal article" date="2018" name="Gigascience">
        <title>Genome assembly of the Pink Ipe (Handroanthus impetiginosus, Bignoniaceae), a highly valued, ecologically keystone Neotropical timber forest tree.</title>
        <authorList>
            <person name="Silva-Junior O.B."/>
            <person name="Grattapaglia D."/>
            <person name="Novaes E."/>
            <person name="Collevatti R.G."/>
        </authorList>
    </citation>
    <scope>NUCLEOTIDE SEQUENCE [LARGE SCALE GENOMIC DNA]</scope>
    <source>
        <strain evidence="4">cv. UFG-1</strain>
    </source>
</reference>
<dbReference type="GO" id="GO:0001786">
    <property type="term" value="F:phosphatidylserine binding"/>
    <property type="evidence" value="ECO:0007669"/>
    <property type="project" value="TreeGrafter"/>
</dbReference>
<dbReference type="AlphaFoldDB" id="A0A2G9GT36"/>
<dbReference type="GO" id="GO:0005509">
    <property type="term" value="F:calcium ion binding"/>
    <property type="evidence" value="ECO:0007669"/>
    <property type="project" value="InterPro"/>
</dbReference>
<gene>
    <name evidence="3" type="ORF">CDL12_19247</name>
</gene>
<keyword evidence="4" id="KW-1185">Reference proteome</keyword>
<protein>
    <submittedName>
        <fullName evidence="3">Annexin</fullName>
    </submittedName>
</protein>
<evidence type="ECO:0000256" key="1">
    <source>
        <dbReference type="ARBA" id="ARBA00022737"/>
    </source>
</evidence>